<dbReference type="InterPro" id="IPR032675">
    <property type="entry name" value="LRR_dom_sf"/>
</dbReference>
<keyword evidence="4" id="KW-1185">Reference proteome</keyword>
<accession>A0ABR2NL26</accession>
<dbReference type="PANTHER" id="PTHR33463:SF220">
    <property type="entry name" value="NB-ARC DOMAIN-CONTAINING PROTEIN"/>
    <property type="match status" value="1"/>
</dbReference>
<organism evidence="3 4">
    <name type="scientific">Hibiscus sabdariffa</name>
    <name type="common">roselle</name>
    <dbReference type="NCBI Taxonomy" id="183260"/>
    <lineage>
        <taxon>Eukaryota</taxon>
        <taxon>Viridiplantae</taxon>
        <taxon>Streptophyta</taxon>
        <taxon>Embryophyta</taxon>
        <taxon>Tracheophyta</taxon>
        <taxon>Spermatophyta</taxon>
        <taxon>Magnoliopsida</taxon>
        <taxon>eudicotyledons</taxon>
        <taxon>Gunneridae</taxon>
        <taxon>Pentapetalae</taxon>
        <taxon>rosids</taxon>
        <taxon>malvids</taxon>
        <taxon>Malvales</taxon>
        <taxon>Malvaceae</taxon>
        <taxon>Malvoideae</taxon>
        <taxon>Hibiscus</taxon>
    </lineage>
</organism>
<evidence type="ECO:0000313" key="3">
    <source>
        <dbReference type="EMBL" id="KAK8976808.1"/>
    </source>
</evidence>
<comment type="caution">
    <text evidence="3">The sequence shown here is derived from an EMBL/GenBank/DDBJ whole genome shotgun (WGS) entry which is preliminary data.</text>
</comment>
<dbReference type="EMBL" id="JBBPBN010000126">
    <property type="protein sequence ID" value="KAK8976808.1"/>
    <property type="molecule type" value="Genomic_DNA"/>
</dbReference>
<dbReference type="Proteomes" id="UP001396334">
    <property type="component" value="Unassembled WGS sequence"/>
</dbReference>
<reference evidence="3 4" key="1">
    <citation type="journal article" date="2024" name="G3 (Bethesda)">
        <title>Genome assembly of Hibiscus sabdariffa L. provides insights into metabolisms of medicinal natural products.</title>
        <authorList>
            <person name="Kim T."/>
        </authorList>
    </citation>
    <scope>NUCLEOTIDE SEQUENCE [LARGE SCALE GENOMIC DNA]</scope>
    <source>
        <strain evidence="3">TK-2024</strain>
        <tissue evidence="3">Old leaves</tissue>
    </source>
</reference>
<dbReference type="InterPro" id="IPR057135">
    <property type="entry name" value="At4g27190-like_LRR"/>
</dbReference>
<evidence type="ECO:0000313" key="4">
    <source>
        <dbReference type="Proteomes" id="UP001396334"/>
    </source>
</evidence>
<protein>
    <recommendedName>
        <fullName evidence="2">Disease resistance protein At4g27190-like leucine-rich repeats domain-containing protein</fullName>
    </recommendedName>
</protein>
<evidence type="ECO:0000256" key="1">
    <source>
        <dbReference type="ARBA" id="ARBA00022821"/>
    </source>
</evidence>
<dbReference type="InterPro" id="IPR050905">
    <property type="entry name" value="Plant_NBS-LRR"/>
</dbReference>
<feature type="domain" description="Disease resistance protein At4g27190-like leucine-rich repeats" evidence="2">
    <location>
        <begin position="115"/>
        <end position="218"/>
    </location>
</feature>
<name>A0ABR2NL26_9ROSI</name>
<dbReference type="SUPFAM" id="SSF52058">
    <property type="entry name" value="L domain-like"/>
    <property type="match status" value="1"/>
</dbReference>
<dbReference type="PANTHER" id="PTHR33463">
    <property type="entry name" value="NB-ARC DOMAIN-CONTAINING PROTEIN-RELATED"/>
    <property type="match status" value="1"/>
</dbReference>
<sequence length="263" mass="30887">MWWSSLKTYCLNENNVLAVDSTENLIEELKSLQHLNILWMSKIENMIALERFLSHHLFRCCTKALHLSCFRGTDVFDVLCLENMERLEILHFSFCEDMEEIKMGNLHTRVPPSTNYTSRFHTLRDVQFLRCDKLRDVTWLILAPNLRSLYIQNCAKMEEILRERKQGEVAEVVPTPFLKLETLQFINLPELKSIYWDALPFPCLKRIEVGGCPKLKKLPLNSDSAKGNHITIRVMQAWWNNLEWENEATRDAFLPSFKNPSLN</sequence>
<keyword evidence="1" id="KW-0611">Plant defense</keyword>
<dbReference type="Pfam" id="PF23247">
    <property type="entry name" value="LRR_RPS2"/>
    <property type="match status" value="1"/>
</dbReference>
<evidence type="ECO:0000259" key="2">
    <source>
        <dbReference type="Pfam" id="PF23247"/>
    </source>
</evidence>
<dbReference type="Gene3D" id="3.80.10.10">
    <property type="entry name" value="Ribonuclease Inhibitor"/>
    <property type="match status" value="1"/>
</dbReference>
<gene>
    <name evidence="3" type="ORF">V6N11_047578</name>
</gene>
<proteinExistence type="predicted"/>